<proteinExistence type="predicted"/>
<evidence type="ECO:0000313" key="3">
    <source>
        <dbReference type="Proteomes" id="UP001168528"/>
    </source>
</evidence>
<organism evidence="2 3">
    <name type="scientific">Rhodocytophaga aerolata</name>
    <dbReference type="NCBI Taxonomy" id="455078"/>
    <lineage>
        <taxon>Bacteria</taxon>
        <taxon>Pseudomonadati</taxon>
        <taxon>Bacteroidota</taxon>
        <taxon>Cytophagia</taxon>
        <taxon>Cytophagales</taxon>
        <taxon>Rhodocytophagaceae</taxon>
        <taxon>Rhodocytophaga</taxon>
    </lineage>
</organism>
<dbReference type="EMBL" id="JAUKPO010000003">
    <property type="protein sequence ID" value="MDO1446310.1"/>
    <property type="molecule type" value="Genomic_DNA"/>
</dbReference>
<feature type="domain" description="Methyltransferase type 11" evidence="1">
    <location>
        <begin position="39"/>
        <end position="131"/>
    </location>
</feature>
<dbReference type="GO" id="GO:0008168">
    <property type="term" value="F:methyltransferase activity"/>
    <property type="evidence" value="ECO:0007669"/>
    <property type="project" value="UniProtKB-KW"/>
</dbReference>
<dbReference type="InterPro" id="IPR013216">
    <property type="entry name" value="Methyltransf_11"/>
</dbReference>
<comment type="caution">
    <text evidence="2">The sequence shown here is derived from an EMBL/GenBank/DDBJ whole genome shotgun (WGS) entry which is preliminary data.</text>
</comment>
<dbReference type="PANTHER" id="PTHR42912">
    <property type="entry name" value="METHYLTRANSFERASE"/>
    <property type="match status" value="1"/>
</dbReference>
<keyword evidence="2" id="KW-0808">Transferase</keyword>
<dbReference type="InterPro" id="IPR029063">
    <property type="entry name" value="SAM-dependent_MTases_sf"/>
</dbReference>
<keyword evidence="3" id="KW-1185">Reference proteome</keyword>
<dbReference type="RefSeq" id="WP_302037105.1">
    <property type="nucleotide sequence ID" value="NZ_JAUKPO010000003.1"/>
</dbReference>
<dbReference type="SUPFAM" id="SSF53335">
    <property type="entry name" value="S-adenosyl-L-methionine-dependent methyltransferases"/>
    <property type="match status" value="1"/>
</dbReference>
<dbReference type="GO" id="GO:0032259">
    <property type="term" value="P:methylation"/>
    <property type="evidence" value="ECO:0007669"/>
    <property type="project" value="UniProtKB-KW"/>
</dbReference>
<dbReference type="Proteomes" id="UP001168528">
    <property type="component" value="Unassembled WGS sequence"/>
</dbReference>
<dbReference type="PANTHER" id="PTHR42912:SF93">
    <property type="entry name" value="N6-ADENOSINE-METHYLTRANSFERASE TMT1A"/>
    <property type="match status" value="1"/>
</dbReference>
<evidence type="ECO:0000259" key="1">
    <source>
        <dbReference type="Pfam" id="PF08241"/>
    </source>
</evidence>
<dbReference type="Gene3D" id="3.40.50.150">
    <property type="entry name" value="Vaccinia Virus protein VP39"/>
    <property type="match status" value="1"/>
</dbReference>
<keyword evidence="2" id="KW-0489">Methyltransferase</keyword>
<evidence type="ECO:0000313" key="2">
    <source>
        <dbReference type="EMBL" id="MDO1446310.1"/>
    </source>
</evidence>
<dbReference type="Pfam" id="PF08241">
    <property type="entry name" value="Methyltransf_11"/>
    <property type="match status" value="1"/>
</dbReference>
<sequence>MAFSTTEITSSQIVSDNPVHQRLFFAYHEAGKIVHGNLLEIGCGVGRGLDVLASSCERYTGIDKNEELLKVLQRDYPQLNFIYQHIPPFTGIADNTFDYIVTFQVIEHIENDDLFIKEIYRVLKPGGKAIITTPNIKLSLTRNPWHIREYTAAGLHTLIQKYFRKVDKQGVHGNAKVMEYYSKNKKAVEKITRFDIFNLQYRLPRAILQVPYDFLNRLNRKSLMNSNDSLVNEISYEDYFLSRDVDNCLDFFYIAEK</sequence>
<gene>
    <name evidence="2" type="ORF">Q0590_08605</name>
</gene>
<dbReference type="CDD" id="cd02440">
    <property type="entry name" value="AdoMet_MTases"/>
    <property type="match status" value="1"/>
</dbReference>
<dbReference type="InterPro" id="IPR050508">
    <property type="entry name" value="Methyltransf_Superfamily"/>
</dbReference>
<reference evidence="2" key="1">
    <citation type="submission" date="2023-07" db="EMBL/GenBank/DDBJ databases">
        <title>The genome sequence of Rhodocytophaga aerolata KACC 12507.</title>
        <authorList>
            <person name="Zhang X."/>
        </authorList>
    </citation>
    <scope>NUCLEOTIDE SEQUENCE</scope>
    <source>
        <strain evidence="2">KACC 12507</strain>
    </source>
</reference>
<name>A0ABT8R2J2_9BACT</name>
<accession>A0ABT8R2J2</accession>
<protein>
    <submittedName>
        <fullName evidence="2">Class I SAM-dependent methyltransferase</fullName>
    </submittedName>
</protein>